<feature type="domain" description="ENPP1-3/EXOG-like endonuclease/phosphodiesterase" evidence="13">
    <location>
        <begin position="53"/>
        <end position="241"/>
    </location>
</feature>
<dbReference type="PROSITE" id="PS01070">
    <property type="entry name" value="NUCLEASE_NON_SPEC"/>
    <property type="match status" value="1"/>
</dbReference>
<evidence type="ECO:0000256" key="10">
    <source>
        <dbReference type="RuleBase" id="RU366055"/>
    </source>
</evidence>
<dbReference type="AlphaFoldDB" id="A0A1H9EDU2"/>
<dbReference type="InterPro" id="IPR020821">
    <property type="entry name" value="ENPP1-3/EXOG-like_nuc-like"/>
</dbReference>
<dbReference type="InterPro" id="IPR040255">
    <property type="entry name" value="Non-specific_endonuclease"/>
</dbReference>
<dbReference type="RefSeq" id="WP_091451570.1">
    <property type="nucleotide sequence ID" value="NZ_FOGD01000001.1"/>
</dbReference>
<dbReference type="InterPro" id="IPR018524">
    <property type="entry name" value="DNA/RNA_endonuclease_AS"/>
</dbReference>
<evidence type="ECO:0000256" key="5">
    <source>
        <dbReference type="ARBA" id="ARBA00022759"/>
    </source>
</evidence>
<evidence type="ECO:0000256" key="7">
    <source>
        <dbReference type="ARBA" id="ARBA00022842"/>
    </source>
</evidence>
<evidence type="ECO:0000256" key="2">
    <source>
        <dbReference type="ARBA" id="ARBA00010052"/>
    </source>
</evidence>
<dbReference type="SMART" id="SM00892">
    <property type="entry name" value="Endonuclease_NS"/>
    <property type="match status" value="1"/>
</dbReference>
<evidence type="ECO:0000259" key="14">
    <source>
        <dbReference type="SMART" id="SM00892"/>
    </source>
</evidence>
<evidence type="ECO:0000256" key="8">
    <source>
        <dbReference type="PIRSR" id="PIRSR640255-1"/>
    </source>
</evidence>
<evidence type="ECO:0000256" key="11">
    <source>
        <dbReference type="SAM" id="MobiDB-lite"/>
    </source>
</evidence>
<comment type="cofactor">
    <cofactor evidence="1 10">
        <name>Mg(2+)</name>
        <dbReference type="ChEBI" id="CHEBI:18420"/>
    </cofactor>
</comment>
<feature type="region of interest" description="Disordered" evidence="11">
    <location>
        <begin position="247"/>
        <end position="273"/>
    </location>
</feature>
<gene>
    <name evidence="15" type="ORF">SAMN02982919_00271</name>
</gene>
<feature type="chain" id="PRO_5011732295" description="Endonuclease" evidence="12">
    <location>
        <begin position="24"/>
        <end position="292"/>
    </location>
</feature>
<keyword evidence="3 10" id="KW-0540">Nuclease</keyword>
<evidence type="ECO:0000313" key="16">
    <source>
        <dbReference type="Proteomes" id="UP000199766"/>
    </source>
</evidence>
<evidence type="ECO:0000256" key="12">
    <source>
        <dbReference type="SAM" id="SignalP"/>
    </source>
</evidence>
<keyword evidence="12" id="KW-0732">Signal</keyword>
<feature type="active site" description="Proton acceptor" evidence="8">
    <location>
        <position position="117"/>
    </location>
</feature>
<evidence type="ECO:0000256" key="6">
    <source>
        <dbReference type="ARBA" id="ARBA00022801"/>
    </source>
</evidence>
<organism evidence="15 16">
    <name type="scientific">Giesbergeria anulus</name>
    <dbReference type="NCBI Taxonomy" id="180197"/>
    <lineage>
        <taxon>Bacteria</taxon>
        <taxon>Pseudomonadati</taxon>
        <taxon>Pseudomonadota</taxon>
        <taxon>Betaproteobacteria</taxon>
        <taxon>Burkholderiales</taxon>
        <taxon>Comamonadaceae</taxon>
        <taxon>Giesbergeria</taxon>
    </lineage>
</organism>
<dbReference type="InterPro" id="IPR044929">
    <property type="entry name" value="DNA/RNA_non-sp_Endonuclease_sf"/>
</dbReference>
<keyword evidence="7" id="KW-0460">Magnesium</keyword>
<dbReference type="GO" id="GO:0003676">
    <property type="term" value="F:nucleic acid binding"/>
    <property type="evidence" value="ECO:0007669"/>
    <property type="project" value="InterPro"/>
</dbReference>
<proteinExistence type="inferred from homology"/>
<dbReference type="GO" id="GO:0016787">
    <property type="term" value="F:hydrolase activity"/>
    <property type="evidence" value="ECO:0007669"/>
    <property type="project" value="UniProtKB-KW"/>
</dbReference>
<dbReference type="Gene3D" id="3.40.570.10">
    <property type="entry name" value="Extracellular Endonuclease, subunit A"/>
    <property type="match status" value="1"/>
</dbReference>
<accession>A0A1H9EDU2</accession>
<dbReference type="Proteomes" id="UP000199766">
    <property type="component" value="Unassembled WGS sequence"/>
</dbReference>
<keyword evidence="6 10" id="KW-0378">Hydrolase</keyword>
<feature type="domain" description="DNA/RNA non-specific endonuclease/pyrophosphatase/phosphodiesterase" evidence="14">
    <location>
        <begin position="52"/>
        <end position="241"/>
    </location>
</feature>
<keyword evidence="5 10" id="KW-0255">Endonuclease</keyword>
<dbReference type="Pfam" id="PF01223">
    <property type="entry name" value="Endonuclease_NS"/>
    <property type="match status" value="1"/>
</dbReference>
<dbReference type="GO" id="GO:0004519">
    <property type="term" value="F:endonuclease activity"/>
    <property type="evidence" value="ECO:0007669"/>
    <property type="project" value="UniProtKB-UniRule"/>
</dbReference>
<dbReference type="InterPro" id="IPR044925">
    <property type="entry name" value="His-Me_finger_sf"/>
</dbReference>
<keyword evidence="4 9" id="KW-0479">Metal-binding</keyword>
<dbReference type="OrthoDB" id="9811262at2"/>
<protein>
    <recommendedName>
        <fullName evidence="10">Endonuclease</fullName>
        <ecNumber evidence="10">3.1.30.-</ecNumber>
    </recommendedName>
</protein>
<evidence type="ECO:0000313" key="15">
    <source>
        <dbReference type="EMBL" id="SEQ23722.1"/>
    </source>
</evidence>
<evidence type="ECO:0000259" key="13">
    <source>
        <dbReference type="SMART" id="SM00477"/>
    </source>
</evidence>
<sequence length="292" mass="31842">MSISHAGGLALALWVLAVPVSVAATACPQHFVAGQPPTITEAKLKPRTQEVCFVAYAVLHSGVSRTPLYAAEHLQRDNLVLAKKLSRKDSFHAETALPASDRAELDDYQRSGYDRGHLAPNADMPTREAQRESFSLANMVPQIHANNAGVWAGIEAAARSLAMEEGEVYVVSGPVFVGSNIKKVGNVLVPTHLWKAIYSPKQQRAGAYLITNDEAKDYAAMSIVDLEKMVGLNVWPSLPLKIREAGMTLPKPQSQRGGGERNKNQNQPAPEEFQLKDFARGVIDLIQRAMQK</sequence>
<keyword evidence="16" id="KW-1185">Reference proteome</keyword>
<dbReference type="SUPFAM" id="SSF54060">
    <property type="entry name" value="His-Me finger endonucleases"/>
    <property type="match status" value="1"/>
</dbReference>
<evidence type="ECO:0000256" key="9">
    <source>
        <dbReference type="PIRSR" id="PIRSR640255-2"/>
    </source>
</evidence>
<dbReference type="EMBL" id="FOGD01000001">
    <property type="protein sequence ID" value="SEQ23722.1"/>
    <property type="molecule type" value="Genomic_DNA"/>
</dbReference>
<name>A0A1H9EDU2_9BURK</name>
<dbReference type="SMART" id="SM00477">
    <property type="entry name" value="NUC"/>
    <property type="match status" value="1"/>
</dbReference>
<evidence type="ECO:0000256" key="1">
    <source>
        <dbReference type="ARBA" id="ARBA00001946"/>
    </source>
</evidence>
<feature type="signal peptide" evidence="12">
    <location>
        <begin position="1"/>
        <end position="23"/>
    </location>
</feature>
<evidence type="ECO:0000256" key="3">
    <source>
        <dbReference type="ARBA" id="ARBA00022722"/>
    </source>
</evidence>
<feature type="binding site" evidence="9">
    <location>
        <position position="147"/>
    </location>
    <ligand>
        <name>Mg(2+)</name>
        <dbReference type="ChEBI" id="CHEBI:18420"/>
        <note>catalytic</note>
    </ligand>
</feature>
<dbReference type="InterPro" id="IPR001604">
    <property type="entry name" value="Endo_G_ENPP1-like_dom"/>
</dbReference>
<dbReference type="PANTHER" id="PTHR13966">
    <property type="entry name" value="ENDONUCLEASE RELATED"/>
    <property type="match status" value="1"/>
</dbReference>
<reference evidence="15 16" key="1">
    <citation type="submission" date="2016-10" db="EMBL/GenBank/DDBJ databases">
        <authorList>
            <person name="de Groot N.N."/>
        </authorList>
    </citation>
    <scope>NUCLEOTIDE SEQUENCE [LARGE SCALE GENOMIC DNA]</scope>
    <source>
        <strain evidence="15 16">ATCC 35958</strain>
    </source>
</reference>
<dbReference type="STRING" id="180197.SAMN02982919_00271"/>
<dbReference type="EC" id="3.1.30.-" evidence="10"/>
<dbReference type="PANTHER" id="PTHR13966:SF5">
    <property type="entry name" value="ENDONUCLEASE G, MITOCHONDRIAL"/>
    <property type="match status" value="1"/>
</dbReference>
<dbReference type="GO" id="GO:0046872">
    <property type="term" value="F:metal ion binding"/>
    <property type="evidence" value="ECO:0007669"/>
    <property type="project" value="UniProtKB-KW"/>
</dbReference>
<comment type="similarity">
    <text evidence="2 10">Belongs to the DNA/RNA non-specific endonuclease family.</text>
</comment>
<evidence type="ECO:0000256" key="4">
    <source>
        <dbReference type="ARBA" id="ARBA00022723"/>
    </source>
</evidence>